<organism evidence="2 3">
    <name type="scientific">Erwinia amylovora NBRC 12687 = CFBP 1232</name>
    <dbReference type="NCBI Taxonomy" id="1219359"/>
    <lineage>
        <taxon>Bacteria</taxon>
        <taxon>Pseudomonadati</taxon>
        <taxon>Pseudomonadota</taxon>
        <taxon>Gammaproteobacteria</taxon>
        <taxon>Enterobacterales</taxon>
        <taxon>Erwiniaceae</taxon>
        <taxon>Erwinia</taxon>
    </lineage>
</organism>
<comment type="caution">
    <text evidence="2">The sequence shown here is derived from an EMBL/GenBank/DDBJ whole genome shotgun (WGS) entry which is preliminary data.</text>
</comment>
<dbReference type="EMBL" id="CAPB01000007">
    <property type="protein sequence ID" value="CCO92810.1"/>
    <property type="molecule type" value="Genomic_DNA"/>
</dbReference>
<reference evidence="2 3" key="1">
    <citation type="submission" date="2012-11" db="EMBL/GenBank/DDBJ databases">
        <authorList>
            <person name="Linke B."/>
        </authorList>
    </citation>
    <scope>NUCLEOTIDE SEQUENCE [LARGE SCALE GENOMIC DNA]</scope>
    <source>
        <strain evidence="3">CFBP 1232</strain>
    </source>
</reference>
<evidence type="ECO:0000313" key="2">
    <source>
        <dbReference type="EMBL" id="CCO92810.1"/>
    </source>
</evidence>
<evidence type="ECO:0000313" key="3">
    <source>
        <dbReference type="Proteomes" id="UP000013111"/>
    </source>
</evidence>
<evidence type="ECO:0000256" key="1">
    <source>
        <dbReference type="SAM" id="Phobius"/>
    </source>
</evidence>
<accession>A0A831A3K7</accession>
<feature type="transmembrane region" description="Helical" evidence="1">
    <location>
        <begin position="12"/>
        <end position="35"/>
    </location>
</feature>
<reference evidence="2 3" key="2">
    <citation type="submission" date="2013-04" db="EMBL/GenBank/DDBJ databases">
        <title>Comparative genomics of 12 strains of Erwinia amylovora identifies a pan-genome with a large conserved core and provides insights into host specificity.</title>
        <authorList>
            <person name="Mann R.A."/>
            <person name="Smits T.H.M."/>
            <person name="Buehlmann A."/>
            <person name="Blom J."/>
            <person name="Goesmann A."/>
            <person name="Frey J.E."/>
            <person name="Plummer K.M."/>
            <person name="Beer S.V."/>
            <person name="Luck J."/>
            <person name="Duffy B."/>
            <person name="Rodoni B."/>
        </authorList>
    </citation>
    <scope>NUCLEOTIDE SEQUENCE [LARGE SCALE GENOMIC DNA]</scope>
    <source>
        <strain evidence="3">CFBP 1232</strain>
    </source>
</reference>
<proteinExistence type="predicted"/>
<name>A0A831A3K7_ERWAM</name>
<keyword evidence="1" id="KW-0472">Membrane</keyword>
<gene>
    <name evidence="2" type="ORF">BN437_0854</name>
</gene>
<sequence>MRPLSGRVFVSFALAMVSFIDSVIETPIAAVGLLLHINIDKFRRITFFAILNLSGAISTAHRG</sequence>
<keyword evidence="1" id="KW-0812">Transmembrane</keyword>
<dbReference type="Proteomes" id="UP000013111">
    <property type="component" value="Unassembled WGS sequence"/>
</dbReference>
<dbReference type="AlphaFoldDB" id="A0A831A3K7"/>
<protein>
    <submittedName>
        <fullName evidence="2">Uncharacterized protein</fullName>
    </submittedName>
</protein>
<keyword evidence="1" id="KW-1133">Transmembrane helix</keyword>